<feature type="compositionally biased region" description="Acidic residues" evidence="3">
    <location>
        <begin position="372"/>
        <end position="400"/>
    </location>
</feature>
<keyword evidence="2" id="KW-0853">WD repeat</keyword>
<feature type="compositionally biased region" description="Basic and acidic residues" evidence="3">
    <location>
        <begin position="359"/>
        <end position="371"/>
    </location>
</feature>
<dbReference type="EMBL" id="SPRC01000061">
    <property type="protein sequence ID" value="TIB75534.1"/>
    <property type="molecule type" value="Genomic_DNA"/>
</dbReference>
<evidence type="ECO:0000256" key="3">
    <source>
        <dbReference type="SAM" id="MobiDB-lite"/>
    </source>
</evidence>
<dbReference type="SMART" id="SM00320">
    <property type="entry name" value="WD40"/>
    <property type="match status" value="7"/>
</dbReference>
<protein>
    <submittedName>
        <fullName evidence="5">WD40 repeat-like protein</fullName>
    </submittedName>
</protein>
<accession>A0A4T0LZH3</accession>
<feature type="compositionally biased region" description="Polar residues" evidence="3">
    <location>
        <begin position="278"/>
        <end position="289"/>
    </location>
</feature>
<feature type="repeat" description="WD" evidence="2">
    <location>
        <begin position="557"/>
        <end position="590"/>
    </location>
</feature>
<proteinExistence type="predicted"/>
<evidence type="ECO:0000313" key="6">
    <source>
        <dbReference type="Proteomes" id="UP000310685"/>
    </source>
</evidence>
<feature type="compositionally biased region" description="Polar residues" evidence="3">
    <location>
        <begin position="343"/>
        <end position="358"/>
    </location>
</feature>
<dbReference type="Gene3D" id="2.130.10.10">
    <property type="entry name" value="YVTN repeat-like/Quinoprotein amine dehydrogenase"/>
    <property type="match status" value="2"/>
</dbReference>
<dbReference type="SUPFAM" id="SSF50978">
    <property type="entry name" value="WD40 repeat-like"/>
    <property type="match status" value="1"/>
</dbReference>
<dbReference type="PROSITE" id="PS50082">
    <property type="entry name" value="WD_REPEATS_2"/>
    <property type="match status" value="3"/>
</dbReference>
<feature type="repeat" description="WD" evidence="2">
    <location>
        <begin position="741"/>
        <end position="782"/>
    </location>
</feature>
<dbReference type="Pfam" id="PF00400">
    <property type="entry name" value="WD40"/>
    <property type="match status" value="4"/>
</dbReference>
<dbReference type="AlphaFoldDB" id="A0A4T0LZH3"/>
<keyword evidence="1" id="KW-0175">Coiled coil</keyword>
<evidence type="ECO:0000259" key="4">
    <source>
        <dbReference type="Pfam" id="PF08232"/>
    </source>
</evidence>
<evidence type="ECO:0000313" key="5">
    <source>
        <dbReference type="EMBL" id="TIB75534.1"/>
    </source>
</evidence>
<dbReference type="InterPro" id="IPR036322">
    <property type="entry name" value="WD40_repeat_dom_sf"/>
</dbReference>
<dbReference type="Gene3D" id="1.20.5.300">
    <property type="match status" value="1"/>
</dbReference>
<dbReference type="InterPro" id="IPR013258">
    <property type="entry name" value="Striatin_N"/>
</dbReference>
<feature type="compositionally biased region" description="Basic and acidic residues" evidence="3">
    <location>
        <begin position="155"/>
        <end position="169"/>
    </location>
</feature>
<feature type="compositionally biased region" description="Low complexity" evidence="3">
    <location>
        <begin position="170"/>
        <end position="187"/>
    </location>
</feature>
<reference evidence="5 6" key="1">
    <citation type="submission" date="2019-03" db="EMBL/GenBank/DDBJ databases">
        <title>Sequencing 25 genomes of Wallemia mellicola.</title>
        <authorList>
            <person name="Gostincar C."/>
        </authorList>
    </citation>
    <scope>NUCLEOTIDE SEQUENCE [LARGE SCALE GENOMIC DNA]</scope>
    <source>
        <strain evidence="5 6">EXF-6152</strain>
    </source>
</reference>
<feature type="compositionally biased region" description="Polar residues" evidence="3">
    <location>
        <begin position="124"/>
        <end position="138"/>
    </location>
</feature>
<dbReference type="InterPro" id="IPR051488">
    <property type="entry name" value="WD_repeat_striatin"/>
</dbReference>
<feature type="domain" description="Striatin N-terminal" evidence="4">
    <location>
        <begin position="51"/>
        <end position="224"/>
    </location>
</feature>
<feature type="region of interest" description="Disordered" evidence="3">
    <location>
        <begin position="121"/>
        <end position="207"/>
    </location>
</feature>
<feature type="region of interest" description="Disordered" evidence="3">
    <location>
        <begin position="337"/>
        <end position="415"/>
    </location>
</feature>
<dbReference type="Pfam" id="PF08232">
    <property type="entry name" value="Striatin"/>
    <property type="match status" value="1"/>
</dbReference>
<comment type="caution">
    <text evidence="5">The sequence shown here is derived from an EMBL/GenBank/DDBJ whole genome shotgun (WGS) entry which is preliminary data.</text>
</comment>
<dbReference type="CDD" id="cd00200">
    <property type="entry name" value="WD40"/>
    <property type="match status" value="1"/>
</dbReference>
<feature type="repeat" description="WD" evidence="2">
    <location>
        <begin position="608"/>
        <end position="648"/>
    </location>
</feature>
<dbReference type="InterPro" id="IPR001680">
    <property type="entry name" value="WD40_rpt"/>
</dbReference>
<evidence type="ECO:0000256" key="1">
    <source>
        <dbReference type="ARBA" id="ARBA00023054"/>
    </source>
</evidence>
<dbReference type="Proteomes" id="UP000310685">
    <property type="component" value="Unassembled WGS sequence"/>
</dbReference>
<dbReference type="InterPro" id="IPR015943">
    <property type="entry name" value="WD40/YVTN_repeat-like_dom_sf"/>
</dbReference>
<dbReference type="PROSITE" id="PS50294">
    <property type="entry name" value="WD_REPEATS_REGION"/>
    <property type="match status" value="3"/>
</dbReference>
<name>A0A4T0LZH3_9BASI</name>
<organism evidence="5 6">
    <name type="scientific">Wallemia mellicola</name>
    <dbReference type="NCBI Taxonomy" id="1708541"/>
    <lineage>
        <taxon>Eukaryota</taxon>
        <taxon>Fungi</taxon>
        <taxon>Dikarya</taxon>
        <taxon>Basidiomycota</taxon>
        <taxon>Wallemiomycotina</taxon>
        <taxon>Wallemiomycetes</taxon>
        <taxon>Wallemiales</taxon>
        <taxon>Wallemiaceae</taxon>
        <taxon>Wallemia</taxon>
    </lineage>
</organism>
<feature type="region of interest" description="Disordered" evidence="3">
    <location>
        <begin position="246"/>
        <end position="299"/>
    </location>
</feature>
<evidence type="ECO:0000256" key="2">
    <source>
        <dbReference type="PROSITE-ProRule" id="PRU00221"/>
    </source>
</evidence>
<dbReference type="PANTHER" id="PTHR15653:SF0">
    <property type="entry name" value="CONNECTOR OF KINASE TO AP-1, ISOFORM E"/>
    <property type="match status" value="1"/>
</dbReference>
<gene>
    <name evidence="5" type="ORF">E3Q22_03939</name>
</gene>
<dbReference type="PANTHER" id="PTHR15653">
    <property type="entry name" value="STRIATIN"/>
    <property type="match status" value="1"/>
</dbReference>
<feature type="compositionally biased region" description="Low complexity" evidence="3">
    <location>
        <begin position="253"/>
        <end position="269"/>
    </location>
</feature>
<sequence length="831" mass="93269">MNSEAENPVVWRRQNSYNLKQNKSDNNIPPQQLIPRANQQQQQQEQQSDLNLANILHYLQSEWRRYDRDRNEWEIERAEMRARLALLEGEKRASDNVKSDLLRRVRMLEYALRQERAKYIALSQPRSTSPKSANSGESINEKPGVSAIHPSKKASLKDNDGSDSQKSDDSQTLASSNTLLNNHNSNLPQWLRSTNPSKDTKTRAKSRQYLQQCLEEITYLTHPTTLNPLTARPHKDADGFQVEKLPQSVPMESSSPSNSNDNNNDNSNNQPMEKLDEQLSNSLSDSVSIKESPAGPIVSQPIIETQESVQATLAPPTGPSSPPAVTTNDLIRKDENVEEQTEQVDQNVEQQPEQTVQNDKNDRELEQRIPENENEQGPEDDQDDQTVIDDSDDHDLENESETTFTQTNEEKDTNQSIELKEQTDNLVPPENPLNAQLPEEQVKPEEDKLSQSAIHLTTTGESSCLNLCILMRFNIVDDDNDNESIRSATSSMSSSQGLWKSWKTLKSHIDPVRAVVFKDINPEQALMMTAGDDTVLKYWKITKDTNSIEEIQPIVNLRGHTAPITSIAVSKTKNVVYTSSIDTTIREWDITDQDGDLLDLDKLIGKVYEGHTNAIWGLACTSTGKLISAASDSTIKIWNEKTGELERSINVERPCSSVDLYEENDEMKLVVGLTDKRAIMIDLNKSDENYTEFLVDDAQTDNDTSVQFNDLVIDGDRMYSAHEDGKIRLWLLPGGQRLETLIAHLDSCTAIAFQPNTRIMASASHDCSIRFWTTDKFSQIHSPGVAHAACVQECGGHKKVFSEGVNQIAFTLDGDLFASAGGDGNVKLYYK</sequence>